<reference evidence="1 2" key="1">
    <citation type="journal article" date="2019" name="Genome Biol. Evol.">
        <title>Insights into the evolution of the New World diploid cottons (Gossypium, subgenus Houzingenia) based on genome sequencing.</title>
        <authorList>
            <person name="Grover C.E."/>
            <person name="Arick M.A. 2nd"/>
            <person name="Thrash A."/>
            <person name="Conover J.L."/>
            <person name="Sanders W.S."/>
            <person name="Peterson D.G."/>
            <person name="Frelichowski J.E."/>
            <person name="Scheffler J.A."/>
            <person name="Scheffler B.E."/>
            <person name="Wendel J.F."/>
        </authorList>
    </citation>
    <scope>NUCLEOTIDE SEQUENCE [LARGE SCALE GENOMIC DNA]</scope>
    <source>
        <strain evidence="1">5</strain>
        <tissue evidence="1">Leaf</tissue>
    </source>
</reference>
<organism evidence="1 2">
    <name type="scientific">Gossypium gossypioides</name>
    <name type="common">Mexican cotton</name>
    <name type="synonym">Selera gossypioides</name>
    <dbReference type="NCBI Taxonomy" id="34282"/>
    <lineage>
        <taxon>Eukaryota</taxon>
        <taxon>Viridiplantae</taxon>
        <taxon>Streptophyta</taxon>
        <taxon>Embryophyta</taxon>
        <taxon>Tracheophyta</taxon>
        <taxon>Spermatophyta</taxon>
        <taxon>Magnoliopsida</taxon>
        <taxon>eudicotyledons</taxon>
        <taxon>Gunneridae</taxon>
        <taxon>Pentapetalae</taxon>
        <taxon>rosids</taxon>
        <taxon>malvids</taxon>
        <taxon>Malvales</taxon>
        <taxon>Malvaceae</taxon>
        <taxon>Malvoideae</taxon>
        <taxon>Gossypium</taxon>
    </lineage>
</organism>
<gene>
    <name evidence="1" type="ORF">Gogos_020479</name>
</gene>
<dbReference type="AlphaFoldDB" id="A0A7J9D6T9"/>
<evidence type="ECO:0000313" key="2">
    <source>
        <dbReference type="Proteomes" id="UP000593579"/>
    </source>
</evidence>
<dbReference type="Proteomes" id="UP000593579">
    <property type="component" value="Unassembled WGS sequence"/>
</dbReference>
<keyword evidence="2" id="KW-1185">Reference proteome</keyword>
<comment type="caution">
    <text evidence="1">The sequence shown here is derived from an EMBL/GenBank/DDBJ whole genome shotgun (WGS) entry which is preliminary data.</text>
</comment>
<protein>
    <recommendedName>
        <fullName evidence="3">UBN2 domain-containing protein</fullName>
    </recommendedName>
</protein>
<accession>A0A7J9D6T9</accession>
<dbReference type="OrthoDB" id="1932348at2759"/>
<sequence length="150" mass="17533">MTDHFTHIINGLKALGKTYPNNKMVKKILNSLPTSWEVKVTEIEESKDLNSISFDELIGPLLTHEMRLNKESEEERIMKKNIGKAIKSTTNDYSKSSEEVDEDKEVKMFARRFKIFMRSNKGREFQRNEGLKLESTKEKDPIICYECKKL</sequence>
<feature type="non-terminal residue" evidence="1">
    <location>
        <position position="150"/>
    </location>
</feature>
<dbReference type="EMBL" id="JABEZY010274678">
    <property type="protein sequence ID" value="MBA0756453.1"/>
    <property type="molecule type" value="Genomic_DNA"/>
</dbReference>
<dbReference type="Pfam" id="PF14223">
    <property type="entry name" value="Retrotran_gag_2"/>
    <property type="match status" value="1"/>
</dbReference>
<name>A0A7J9D6T9_GOSGO</name>
<evidence type="ECO:0000313" key="1">
    <source>
        <dbReference type="EMBL" id="MBA0756453.1"/>
    </source>
</evidence>
<dbReference type="PANTHER" id="PTHR34676">
    <property type="entry name" value="DUF4219 DOMAIN-CONTAINING PROTEIN-RELATED"/>
    <property type="match status" value="1"/>
</dbReference>
<proteinExistence type="predicted"/>
<dbReference type="PANTHER" id="PTHR34676:SF8">
    <property type="entry name" value="TRANSMEMBRANE PROTEIN"/>
    <property type="match status" value="1"/>
</dbReference>
<evidence type="ECO:0008006" key="3">
    <source>
        <dbReference type="Google" id="ProtNLM"/>
    </source>
</evidence>